<proteinExistence type="predicted"/>
<dbReference type="PANTHER" id="PTHR16230">
    <property type="entry name" value="CAPPUCCINO"/>
    <property type="match status" value="1"/>
</dbReference>
<evidence type="ECO:0008006" key="4">
    <source>
        <dbReference type="Google" id="ProtNLM"/>
    </source>
</evidence>
<evidence type="ECO:0000313" key="2">
    <source>
        <dbReference type="EMBL" id="KAJ8972783.1"/>
    </source>
</evidence>
<dbReference type="PANTHER" id="PTHR16230:SF3">
    <property type="entry name" value="BIOGENESIS OF LYSOSOMAL ORGANELLES COMPLEX-1, SUBUNIT 4, CAPPUCCINO"/>
    <property type="match status" value="1"/>
</dbReference>
<comment type="caution">
    <text evidence="2">The sequence shown here is derived from an EMBL/GenBank/DDBJ whole genome shotgun (WGS) entry which is preliminary data.</text>
</comment>
<evidence type="ECO:0000313" key="3">
    <source>
        <dbReference type="Proteomes" id="UP001162164"/>
    </source>
</evidence>
<protein>
    <recommendedName>
        <fullName evidence="4">Biogenesis of lysosome-related organelles complex 1 subunit 2</fullName>
    </recommendedName>
</protein>
<accession>A0ABQ9J468</accession>
<dbReference type="EMBL" id="JAPWTJ010001301">
    <property type="protein sequence ID" value="KAJ8972783.1"/>
    <property type="molecule type" value="Genomic_DNA"/>
</dbReference>
<dbReference type="InterPro" id="IPR024857">
    <property type="entry name" value="Cappuccino"/>
</dbReference>
<reference evidence="2" key="1">
    <citation type="journal article" date="2023" name="Insect Mol. Biol.">
        <title>Genome sequencing provides insights into the evolution of gene families encoding plant cell wall-degrading enzymes in longhorned beetles.</title>
        <authorList>
            <person name="Shin N.R."/>
            <person name="Okamura Y."/>
            <person name="Kirsch R."/>
            <person name="Pauchet Y."/>
        </authorList>
    </citation>
    <scope>NUCLEOTIDE SEQUENCE</scope>
    <source>
        <strain evidence="2">MMC_N1</strain>
    </source>
</reference>
<evidence type="ECO:0000256" key="1">
    <source>
        <dbReference type="SAM" id="Coils"/>
    </source>
</evidence>
<keyword evidence="1" id="KW-0175">Coiled coil</keyword>
<name>A0ABQ9J468_9CUCU</name>
<organism evidence="2 3">
    <name type="scientific">Molorchus minor</name>
    <dbReference type="NCBI Taxonomy" id="1323400"/>
    <lineage>
        <taxon>Eukaryota</taxon>
        <taxon>Metazoa</taxon>
        <taxon>Ecdysozoa</taxon>
        <taxon>Arthropoda</taxon>
        <taxon>Hexapoda</taxon>
        <taxon>Insecta</taxon>
        <taxon>Pterygota</taxon>
        <taxon>Neoptera</taxon>
        <taxon>Endopterygota</taxon>
        <taxon>Coleoptera</taxon>
        <taxon>Polyphaga</taxon>
        <taxon>Cucujiformia</taxon>
        <taxon>Chrysomeloidea</taxon>
        <taxon>Cerambycidae</taxon>
        <taxon>Lamiinae</taxon>
        <taxon>Monochamini</taxon>
        <taxon>Molorchus</taxon>
    </lineage>
</organism>
<sequence length="128" mass="15224">MLEELAEDYSKYCDVNIEQKLNPISKSVDDMLARLEEFQTMLTFIKQDEKDSSDILNSIPNYKNDFDAMCNTIDRLENLMTHIKINLDKLDDDLERAETELGYNEPKKKVTNLFTPLFFYNYTYYFQC</sequence>
<dbReference type="Proteomes" id="UP001162164">
    <property type="component" value="Unassembled WGS sequence"/>
</dbReference>
<feature type="coiled-coil region" evidence="1">
    <location>
        <begin position="73"/>
        <end position="100"/>
    </location>
</feature>
<gene>
    <name evidence="2" type="ORF">NQ317_009236</name>
</gene>
<keyword evidence="3" id="KW-1185">Reference proteome</keyword>